<name>A0A0M8JR11_9CHLR</name>
<feature type="transmembrane region" description="Helical" evidence="5">
    <location>
        <begin position="268"/>
        <end position="287"/>
    </location>
</feature>
<accession>A0A0M8JR11</accession>
<dbReference type="InterPro" id="IPR005829">
    <property type="entry name" value="Sugar_transporter_CS"/>
</dbReference>
<protein>
    <submittedName>
        <fullName evidence="7">Fucose permease</fullName>
    </submittedName>
</protein>
<sequence>MGQTTSAFLRTYAEKLHQFSPNARWYLASVVITGASMGVFRLLFNFYVLSQGYDETLLGNLITASSLTALVVALPMGYLADRLGRKRSLILGAAAVSLAVWVMVLLPSAGMFVAMNVLLGLGQSLSGVSMGPFLMENSGDAERTYLFSFSSGFQTASAFVGNWIGGYLPTWIGAAIGVSPMATLAYGGALMVIASVAALGIVPLLALRTPKLSASQRSAFAPLTYFGSHAGILSKLVLPMLVTSIGAGLIMPFMNVFFRTVHHQPDPVIGSMFAWGSLAMGVGLLIAPPLADRFGKIQLVVVTQALSIPFLALLGFAPWFGLSALAYYFRLALMNMSGPVYQTFVMEHVDAEGRATVASLVSMASNFGWAISPTVSGWMQVRYGFDPAFAGTILLYTLSVALYWWFFWKSPRKMSLPARRRI</sequence>
<dbReference type="GO" id="GO:0022857">
    <property type="term" value="F:transmembrane transporter activity"/>
    <property type="evidence" value="ECO:0007669"/>
    <property type="project" value="InterPro"/>
</dbReference>
<dbReference type="EMBL" id="DF967975">
    <property type="protein sequence ID" value="GAP19668.1"/>
    <property type="molecule type" value="Genomic_DNA"/>
</dbReference>
<evidence type="ECO:0000256" key="5">
    <source>
        <dbReference type="SAM" id="Phobius"/>
    </source>
</evidence>
<feature type="transmembrane region" description="Helical" evidence="5">
    <location>
        <begin position="112"/>
        <end position="133"/>
    </location>
</feature>
<feature type="transmembrane region" description="Helical" evidence="5">
    <location>
        <begin position="184"/>
        <end position="207"/>
    </location>
</feature>
<evidence type="ECO:0000313" key="8">
    <source>
        <dbReference type="EMBL" id="KPL87477.1"/>
    </source>
</evidence>
<dbReference type="AlphaFoldDB" id="A0A0M8JR11"/>
<comment type="subcellular location">
    <subcellularLocation>
        <location evidence="1">Cell membrane</location>
        <topology evidence="1">Multi-pass membrane protein</topology>
    </subcellularLocation>
</comment>
<evidence type="ECO:0000313" key="9">
    <source>
        <dbReference type="Proteomes" id="UP000050501"/>
    </source>
</evidence>
<dbReference type="EMBL" id="LGCM01000019">
    <property type="protein sequence ID" value="KPL87477.1"/>
    <property type="molecule type" value="Genomic_DNA"/>
</dbReference>
<gene>
    <name evidence="8" type="ORF">ADN01_04840</name>
    <name evidence="7" type="ORF">LSAC_03578</name>
</gene>
<evidence type="ECO:0000256" key="3">
    <source>
        <dbReference type="ARBA" id="ARBA00022989"/>
    </source>
</evidence>
<dbReference type="Proteomes" id="UP000050501">
    <property type="component" value="Unassembled WGS sequence"/>
</dbReference>
<reference evidence="8 9" key="2">
    <citation type="submission" date="2015-07" db="EMBL/GenBank/DDBJ databases">
        <title>Genome sequence of Levilinea saccharolytica DSM 16555.</title>
        <authorList>
            <person name="Hemp J."/>
            <person name="Ward L.M."/>
            <person name="Pace L.A."/>
            <person name="Fischer W.W."/>
        </authorList>
    </citation>
    <scope>NUCLEOTIDE SEQUENCE [LARGE SCALE GENOMIC DNA]</scope>
    <source>
        <strain evidence="8 9">KIBI-1</strain>
    </source>
</reference>
<keyword evidence="9" id="KW-1185">Reference proteome</keyword>
<dbReference type="PANTHER" id="PTHR23520:SF5">
    <property type="entry name" value="TRANSPORTER, PUTATIVE (AFU_ORTHOLOGUE AFUA_3G04000)-RELATED"/>
    <property type="match status" value="1"/>
</dbReference>
<evidence type="ECO:0000256" key="4">
    <source>
        <dbReference type="ARBA" id="ARBA00023136"/>
    </source>
</evidence>
<dbReference type="SUPFAM" id="SSF103473">
    <property type="entry name" value="MFS general substrate transporter"/>
    <property type="match status" value="1"/>
</dbReference>
<dbReference type="PROSITE" id="PS50850">
    <property type="entry name" value="MFS"/>
    <property type="match status" value="1"/>
</dbReference>
<dbReference type="PROSITE" id="PS00216">
    <property type="entry name" value="SUGAR_TRANSPORT_1"/>
    <property type="match status" value="1"/>
</dbReference>
<dbReference type="OrthoDB" id="9810492at2"/>
<dbReference type="InterPro" id="IPR011701">
    <property type="entry name" value="MFS"/>
</dbReference>
<dbReference type="GO" id="GO:0005886">
    <property type="term" value="C:plasma membrane"/>
    <property type="evidence" value="ECO:0007669"/>
    <property type="project" value="UniProtKB-SubCell"/>
</dbReference>
<feature type="transmembrane region" description="Helical" evidence="5">
    <location>
        <begin position="56"/>
        <end position="76"/>
    </location>
</feature>
<feature type="transmembrane region" description="Helical" evidence="5">
    <location>
        <begin position="88"/>
        <end position="106"/>
    </location>
</feature>
<dbReference type="InterPro" id="IPR036259">
    <property type="entry name" value="MFS_trans_sf"/>
</dbReference>
<evidence type="ECO:0000313" key="7">
    <source>
        <dbReference type="EMBL" id="GAP19668.1"/>
    </source>
</evidence>
<evidence type="ECO:0000256" key="2">
    <source>
        <dbReference type="ARBA" id="ARBA00022692"/>
    </source>
</evidence>
<dbReference type="PANTHER" id="PTHR23520">
    <property type="entry name" value="TRANSPORTER, PUTATIVE (AFU_ORTHOLOGUE AFUA_3G04000)-RELATED"/>
    <property type="match status" value="1"/>
</dbReference>
<feature type="transmembrane region" description="Helical" evidence="5">
    <location>
        <begin position="25"/>
        <end position="44"/>
    </location>
</feature>
<feature type="domain" description="Major facilitator superfamily (MFS) profile" evidence="6">
    <location>
        <begin position="22"/>
        <end position="411"/>
    </location>
</feature>
<keyword evidence="2 5" id="KW-0812">Transmembrane</keyword>
<feature type="transmembrane region" description="Helical" evidence="5">
    <location>
        <begin position="388"/>
        <end position="407"/>
    </location>
</feature>
<feature type="transmembrane region" description="Helical" evidence="5">
    <location>
        <begin position="236"/>
        <end position="256"/>
    </location>
</feature>
<dbReference type="RefSeq" id="WP_062419925.1">
    <property type="nucleotide sequence ID" value="NZ_BBXZ01000188.1"/>
</dbReference>
<keyword evidence="4 5" id="KW-0472">Membrane</keyword>
<dbReference type="Pfam" id="PF07690">
    <property type="entry name" value="MFS_1"/>
    <property type="match status" value="1"/>
</dbReference>
<organism evidence="7">
    <name type="scientific">Levilinea saccharolytica</name>
    <dbReference type="NCBI Taxonomy" id="229921"/>
    <lineage>
        <taxon>Bacteria</taxon>
        <taxon>Bacillati</taxon>
        <taxon>Chloroflexota</taxon>
        <taxon>Anaerolineae</taxon>
        <taxon>Anaerolineales</taxon>
        <taxon>Anaerolineaceae</taxon>
        <taxon>Levilinea</taxon>
    </lineage>
</organism>
<evidence type="ECO:0000256" key="1">
    <source>
        <dbReference type="ARBA" id="ARBA00004651"/>
    </source>
</evidence>
<reference evidence="7" key="1">
    <citation type="journal article" date="2015" name="Genome Announc.">
        <title>Draft Genome Sequences of Anaerolinea thermolimosa IMO-1, Bellilinea caldifistulae GOMI-1, Leptolinea tardivitalis YMTK-2, Levilinea saccharolytica KIBI-1, Longilinea arvoryzae KOME-1, Previously Described as Members of the Class Anaerolineae (Chloroflexi).</title>
        <authorList>
            <person name="Matsuura N."/>
            <person name="Tourlousse M.D."/>
            <person name="Ohashi A."/>
            <person name="Hugenholtz P."/>
            <person name="Sekiguchi Y."/>
        </authorList>
    </citation>
    <scope>NUCLEOTIDE SEQUENCE</scope>
    <source>
        <strain evidence="7">KIBI-1</strain>
    </source>
</reference>
<keyword evidence="3 5" id="KW-1133">Transmembrane helix</keyword>
<dbReference type="STRING" id="229921.ADN01_04840"/>
<dbReference type="InterPro" id="IPR020846">
    <property type="entry name" value="MFS_dom"/>
</dbReference>
<evidence type="ECO:0000259" key="6">
    <source>
        <dbReference type="PROSITE" id="PS50850"/>
    </source>
</evidence>
<proteinExistence type="predicted"/>
<dbReference type="Gene3D" id="1.20.1250.20">
    <property type="entry name" value="MFS general substrate transporter like domains"/>
    <property type="match status" value="2"/>
</dbReference>
<feature type="transmembrane region" description="Helical" evidence="5">
    <location>
        <begin position="299"/>
        <end position="329"/>
    </location>
</feature>